<name>X1JCC1_9ZZZZ</name>
<comment type="caution">
    <text evidence="2">The sequence shown here is derived from an EMBL/GenBank/DDBJ whole genome shotgun (WGS) entry which is preliminary data.</text>
</comment>
<protein>
    <submittedName>
        <fullName evidence="2">Uncharacterized protein</fullName>
    </submittedName>
</protein>
<organism evidence="2">
    <name type="scientific">marine sediment metagenome</name>
    <dbReference type="NCBI Taxonomy" id="412755"/>
    <lineage>
        <taxon>unclassified sequences</taxon>
        <taxon>metagenomes</taxon>
        <taxon>ecological metagenomes</taxon>
    </lineage>
</organism>
<proteinExistence type="predicted"/>
<sequence>MGGRGGHTNKVRKAHLLQPTTKETRPGRIIFFDTETKKTQITDNKDLLTLKLGVGQLHAYAPGKGIVFREEHL</sequence>
<reference evidence="2" key="1">
    <citation type="journal article" date="2014" name="Front. Microbiol.">
        <title>High frequency of phylogenetically diverse reductive dehalogenase-homologous genes in deep subseafloor sedimentary metagenomes.</title>
        <authorList>
            <person name="Kawai M."/>
            <person name="Futagami T."/>
            <person name="Toyoda A."/>
            <person name="Takaki Y."/>
            <person name="Nishi S."/>
            <person name="Hori S."/>
            <person name="Arai W."/>
            <person name="Tsubouchi T."/>
            <person name="Morono Y."/>
            <person name="Uchiyama I."/>
            <person name="Ito T."/>
            <person name="Fujiyama A."/>
            <person name="Inagaki F."/>
            <person name="Takami H."/>
        </authorList>
    </citation>
    <scope>NUCLEOTIDE SEQUENCE</scope>
    <source>
        <strain evidence="2">Expedition CK06-06</strain>
    </source>
</reference>
<accession>X1JCC1</accession>
<dbReference type="AlphaFoldDB" id="X1JCC1"/>
<gene>
    <name evidence="2" type="ORF">S03H2_68835</name>
</gene>
<feature type="region of interest" description="Disordered" evidence="1">
    <location>
        <begin position="1"/>
        <end position="21"/>
    </location>
</feature>
<evidence type="ECO:0000256" key="1">
    <source>
        <dbReference type="SAM" id="MobiDB-lite"/>
    </source>
</evidence>
<dbReference type="EMBL" id="BARU01045341">
    <property type="protein sequence ID" value="GAH92361.1"/>
    <property type="molecule type" value="Genomic_DNA"/>
</dbReference>
<evidence type="ECO:0000313" key="2">
    <source>
        <dbReference type="EMBL" id="GAH92361.1"/>
    </source>
</evidence>
<feature type="non-terminal residue" evidence="2">
    <location>
        <position position="73"/>
    </location>
</feature>